<evidence type="ECO:0000313" key="2">
    <source>
        <dbReference type="Proteomes" id="UP000758603"/>
    </source>
</evidence>
<reference evidence="1" key="1">
    <citation type="journal article" date="2021" name="Nat. Commun.">
        <title>Genetic determinants of endophytism in the Arabidopsis root mycobiome.</title>
        <authorList>
            <person name="Mesny F."/>
            <person name="Miyauchi S."/>
            <person name="Thiergart T."/>
            <person name="Pickel B."/>
            <person name="Atanasova L."/>
            <person name="Karlsson M."/>
            <person name="Huettel B."/>
            <person name="Barry K.W."/>
            <person name="Haridas S."/>
            <person name="Chen C."/>
            <person name="Bauer D."/>
            <person name="Andreopoulos W."/>
            <person name="Pangilinan J."/>
            <person name="LaButti K."/>
            <person name="Riley R."/>
            <person name="Lipzen A."/>
            <person name="Clum A."/>
            <person name="Drula E."/>
            <person name="Henrissat B."/>
            <person name="Kohler A."/>
            <person name="Grigoriev I.V."/>
            <person name="Martin F.M."/>
            <person name="Hacquard S."/>
        </authorList>
    </citation>
    <scope>NUCLEOTIDE SEQUENCE</scope>
    <source>
        <strain evidence="1">MPI-SDFR-AT-0073</strain>
    </source>
</reference>
<dbReference type="Proteomes" id="UP000758603">
    <property type="component" value="Unassembled WGS sequence"/>
</dbReference>
<name>A0A9P9A337_9PEZI</name>
<dbReference type="RefSeq" id="XP_045962784.1">
    <property type="nucleotide sequence ID" value="XM_046095537.1"/>
</dbReference>
<proteinExistence type="predicted"/>
<sequence>MRREAYQVGSVVLVEVNECAMRSSNEHLQTRAPCLCSRRCQLLYAATCVTGCIDGFLLPARSWRRTPRDGMALVVVQPSLGDCDAIRLTITYRHMLLAPRSRQPPIAPMIPPGRSPSLVDDQPTCLQKRFAAIPKSPRATRSTSVRGERDQARKTFVHDTSRTWTGRTVAVPSSRCAEWFIYSSATCEGLRSHCGGEIVSVQLPMIRKAPTLPPKIVRVLLRKAPIEALYTAPTDR</sequence>
<dbReference type="AlphaFoldDB" id="A0A9P9A337"/>
<keyword evidence="2" id="KW-1185">Reference proteome</keyword>
<evidence type="ECO:0000313" key="1">
    <source>
        <dbReference type="EMBL" id="KAH6658550.1"/>
    </source>
</evidence>
<dbReference type="EMBL" id="JAGPXC010000002">
    <property type="protein sequence ID" value="KAH6658550.1"/>
    <property type="molecule type" value="Genomic_DNA"/>
</dbReference>
<accession>A0A9P9A337</accession>
<comment type="caution">
    <text evidence="1">The sequence shown here is derived from an EMBL/GenBank/DDBJ whole genome shotgun (WGS) entry which is preliminary data.</text>
</comment>
<protein>
    <submittedName>
        <fullName evidence="1">Uncharacterized protein</fullName>
    </submittedName>
</protein>
<dbReference type="GeneID" id="70124430"/>
<organism evidence="1 2">
    <name type="scientific">Truncatella angustata</name>
    <dbReference type="NCBI Taxonomy" id="152316"/>
    <lineage>
        <taxon>Eukaryota</taxon>
        <taxon>Fungi</taxon>
        <taxon>Dikarya</taxon>
        <taxon>Ascomycota</taxon>
        <taxon>Pezizomycotina</taxon>
        <taxon>Sordariomycetes</taxon>
        <taxon>Xylariomycetidae</taxon>
        <taxon>Amphisphaeriales</taxon>
        <taxon>Sporocadaceae</taxon>
        <taxon>Truncatella</taxon>
    </lineage>
</organism>
<gene>
    <name evidence="1" type="ORF">BKA67DRAFT_216935</name>
</gene>